<reference evidence="2" key="1">
    <citation type="journal article" date="2014" name="Genome Announc.">
        <title>Genome Sequence of Arthrobacter siccitolerans 4J27, a Xeroprotectant-Producing Desiccation-Tolerant Microorganism.</title>
        <authorList>
            <person name="Manzanera M."/>
            <person name="Santa-Cruz-Calvo L."/>
            <person name="Vilchez J.I."/>
            <person name="Garcia-Fontana C."/>
            <person name="Silva-Castro G.A."/>
            <person name="Calvo C."/>
            <person name="Gonzalez-Lopez J."/>
        </authorList>
    </citation>
    <scope>NUCLEOTIDE SEQUENCE [LARGE SCALE GENOMIC DNA]</scope>
    <source>
        <strain evidence="2">4J27</strain>
    </source>
</reference>
<organism evidence="1 2">
    <name type="scientific">Pseudarthrobacter siccitolerans</name>
    <dbReference type="NCBI Taxonomy" id="861266"/>
    <lineage>
        <taxon>Bacteria</taxon>
        <taxon>Bacillati</taxon>
        <taxon>Actinomycetota</taxon>
        <taxon>Actinomycetes</taxon>
        <taxon>Micrococcales</taxon>
        <taxon>Micrococcaceae</taxon>
        <taxon>Pseudarthrobacter</taxon>
    </lineage>
</organism>
<dbReference type="Proteomes" id="UP000035722">
    <property type="component" value="Unassembled WGS sequence"/>
</dbReference>
<gene>
    <name evidence="1" type="ORF">ARTSIC4J27_4108</name>
</gene>
<dbReference type="EMBL" id="CAQI01000053">
    <property type="protein sequence ID" value="CCQ48111.1"/>
    <property type="molecule type" value="Genomic_DNA"/>
</dbReference>
<evidence type="ECO:0000313" key="2">
    <source>
        <dbReference type="Proteomes" id="UP000035722"/>
    </source>
</evidence>
<keyword evidence="2" id="KW-1185">Reference proteome</keyword>
<proteinExistence type="predicted"/>
<accession>A0A024H8P8</accession>
<name>A0A024H8P8_9MICC</name>
<protein>
    <submittedName>
        <fullName evidence="1">Uncharacterized protein</fullName>
    </submittedName>
</protein>
<comment type="caution">
    <text evidence="1">The sequence shown here is derived from an EMBL/GenBank/DDBJ whole genome shotgun (WGS) entry which is preliminary data.</text>
</comment>
<sequence>MEFGIDPAPSLRAADTCPLMFSRFRTANSLEPGVGVPGTLRLTNI</sequence>
<evidence type="ECO:0000313" key="1">
    <source>
        <dbReference type="EMBL" id="CCQ48111.1"/>
    </source>
</evidence>
<dbReference type="AlphaFoldDB" id="A0A024H8P8"/>